<feature type="compositionally biased region" description="Low complexity" evidence="3">
    <location>
        <begin position="265"/>
        <end position="280"/>
    </location>
</feature>
<dbReference type="PROSITE" id="PS51450">
    <property type="entry name" value="LRR"/>
    <property type="match status" value="1"/>
</dbReference>
<feature type="region of interest" description="Disordered" evidence="3">
    <location>
        <begin position="905"/>
        <end position="957"/>
    </location>
</feature>
<evidence type="ECO:0000313" key="5">
    <source>
        <dbReference type="Proteomes" id="UP000028545"/>
    </source>
</evidence>
<accession>A0A084FYD4</accession>
<keyword evidence="5" id="KW-1185">Reference proteome</keyword>
<keyword evidence="1" id="KW-0433">Leucine-rich repeat</keyword>
<keyword evidence="2" id="KW-0677">Repeat</keyword>
<evidence type="ECO:0000256" key="3">
    <source>
        <dbReference type="SAM" id="MobiDB-lite"/>
    </source>
</evidence>
<evidence type="ECO:0000256" key="1">
    <source>
        <dbReference type="ARBA" id="ARBA00022614"/>
    </source>
</evidence>
<dbReference type="KEGG" id="sapo:SAPIO_CDS9110"/>
<dbReference type="Proteomes" id="UP000028545">
    <property type="component" value="Unassembled WGS sequence"/>
</dbReference>
<dbReference type="GeneID" id="27728182"/>
<feature type="compositionally biased region" description="Low complexity" evidence="3">
    <location>
        <begin position="60"/>
        <end position="71"/>
    </location>
</feature>
<dbReference type="GO" id="GO:0005737">
    <property type="term" value="C:cytoplasm"/>
    <property type="evidence" value="ECO:0007669"/>
    <property type="project" value="TreeGrafter"/>
</dbReference>
<feature type="region of interest" description="Disordered" evidence="3">
    <location>
        <begin position="1"/>
        <end position="479"/>
    </location>
</feature>
<sequence length="1207" mass="130392">MEKDRQAVPSRASAIPRVSRLPVPRTASLRPTASRESLNAPEPSIPAPRIRPAPSRERLSTASSPTTSTTARRTKPAANNQPQLRQERSRPNLRTATSNSRLNQQQPPAKKPTADPGKRQSTRAASATLTRQPGKETATPAATTTTKRYSAVQPRRTGEGFVSAATLARQDRTLAATRRVSRPSTTTLDDVPNFETPPRRKASRPSLSERTIETLSQIPSSPALSKRPSAFFDKERTPQSRSRASSNASRPGSSYNSDGSRRPGSRGASRPSSSSGGEDSYQNLTPAEAQLRTATNTYKGPLPTIDATPIRAPKPRASIRSLRGQAMRSPSSPLTQGAPTLESPRAAEQERSPSPTKHSMPSQMLSPTGTLASKPLRLKPSSSLLVKKSPSGAARGAGPSVAPRKVSTTPNKPIRATSAIPPPNPDPEPAPSPSAERSRKSSAALRDQIAKARAAAKKQQNVVKEPEVVAEHEEDGHQQSPVNAIQHGFDFGFEPVLTDDPFNQKRSDRSQAKILQQRAEAGRTSGRLNIAALGLKEIPQEVMKMYDLESVGTHGGNWAESMDLTRFVAADNEFETIADAAFPDVDPENLAESDEEGSGNIFGGLEMIDLHGNKLIALPLGLRRLSMLTSLNLSQNLLPMDSLEVVSQVSALRDLKLANNNLEGALPPSFSNLEHLEILDLRGNKVSELPADMDRVSRLRILNIAENAFVALPFEILAKLPLTELVARGNKLAGTLIDADVAVLSSLQTLDVSSNQLTRIVAPGRSIGLPALHQLTLSMNRLQGLPDVSSWNSLVTLSADENSISEIPEGFTSLDRLRHVDFSSNDIRVIPPEVARMDNLAMLRITGNPLRDRKFSSITTDELKDILSARLEPPPPYHEGDAETVVDAHFEETKAAEPAVVANIPQSVPAPASTPAPARPGRPGSDEESRSSDFDEFATPPTSAPHSPTRSRARTLSNQVRCRAQTLSNQTWPVKVGGLLDRSSTSSSTLHPVVCSKVAAEHRINEVQLHHNLFATLPEGLSFFADTLTALSLAHNQLVGETYMSESLELPSLRELNLASNHITSLTPLTSHLNAPELEKLDVSLNRVAALPSESLRGFFPKLAVLLVANNHLIELDPEAIRGLRIVDASNNDIAHLNPRIGLLGGPGGIERLDVMGNRFRVPRFSVLERGTEATLRWLRGRVPAGEAAAWRQRVGGGDAEELEELD</sequence>
<dbReference type="OrthoDB" id="676979at2759"/>
<dbReference type="EMBL" id="JOWA01000132">
    <property type="protein sequence ID" value="KEZ40096.1"/>
    <property type="molecule type" value="Genomic_DNA"/>
</dbReference>
<dbReference type="PANTHER" id="PTHR48051">
    <property type="match status" value="1"/>
</dbReference>
<comment type="caution">
    <text evidence="4">The sequence shown here is derived from an EMBL/GenBank/DDBJ whole genome shotgun (WGS) entry which is preliminary data.</text>
</comment>
<dbReference type="PANTHER" id="PTHR48051:SF27">
    <property type="entry name" value="LEUCINE-RICH REPEAT-CONTAINING PROTEIN 40"/>
    <property type="match status" value="1"/>
</dbReference>
<organism evidence="4 5">
    <name type="scientific">Pseudallescheria apiosperma</name>
    <name type="common">Scedosporium apiospermum</name>
    <dbReference type="NCBI Taxonomy" id="563466"/>
    <lineage>
        <taxon>Eukaryota</taxon>
        <taxon>Fungi</taxon>
        <taxon>Dikarya</taxon>
        <taxon>Ascomycota</taxon>
        <taxon>Pezizomycotina</taxon>
        <taxon>Sordariomycetes</taxon>
        <taxon>Hypocreomycetidae</taxon>
        <taxon>Microascales</taxon>
        <taxon>Microascaceae</taxon>
        <taxon>Scedosporium</taxon>
    </lineage>
</organism>
<feature type="compositionally biased region" description="Pro residues" evidence="3">
    <location>
        <begin position="420"/>
        <end position="432"/>
    </location>
</feature>
<feature type="compositionally biased region" description="Polar residues" evidence="3">
    <location>
        <begin position="352"/>
        <end position="371"/>
    </location>
</feature>
<dbReference type="Pfam" id="PF13516">
    <property type="entry name" value="LRR_6"/>
    <property type="match status" value="1"/>
</dbReference>
<feature type="compositionally biased region" description="Low complexity" evidence="3">
    <location>
        <begin position="441"/>
        <end position="460"/>
    </location>
</feature>
<dbReference type="HOGENOM" id="CLU_007408_0_0_1"/>
<dbReference type="InterPro" id="IPR050216">
    <property type="entry name" value="LRR_domain-containing"/>
</dbReference>
<dbReference type="AlphaFoldDB" id="A0A084FYD4"/>
<feature type="compositionally biased region" description="Low complexity" evidence="3">
    <location>
        <begin position="240"/>
        <end position="258"/>
    </location>
</feature>
<feature type="compositionally biased region" description="Low complexity" evidence="3">
    <location>
        <begin position="137"/>
        <end position="146"/>
    </location>
</feature>
<feature type="compositionally biased region" description="Basic and acidic residues" evidence="3">
    <location>
        <begin position="464"/>
        <end position="477"/>
    </location>
</feature>
<protein>
    <submittedName>
        <fullName evidence="4">Conserved leucine-rich repeat protein</fullName>
    </submittedName>
</protein>
<feature type="compositionally biased region" description="Low complexity" evidence="3">
    <location>
        <begin position="373"/>
        <end position="391"/>
    </location>
</feature>
<dbReference type="OMA" id="SWQIKSG"/>
<reference evidence="4 5" key="1">
    <citation type="journal article" date="2014" name="Genome Announc.">
        <title>Draft genome sequence of the pathogenic fungus Scedosporium apiospermum.</title>
        <authorList>
            <person name="Vandeputte P."/>
            <person name="Ghamrawi S."/>
            <person name="Rechenmann M."/>
            <person name="Iltis A."/>
            <person name="Giraud S."/>
            <person name="Fleury M."/>
            <person name="Thornton C."/>
            <person name="Delhaes L."/>
            <person name="Meyer W."/>
            <person name="Papon N."/>
            <person name="Bouchara J.P."/>
        </authorList>
    </citation>
    <scope>NUCLEOTIDE SEQUENCE [LARGE SCALE GENOMIC DNA]</scope>
    <source>
        <strain evidence="4 5">IHEM 14462</strain>
    </source>
</reference>
<dbReference type="VEuPathDB" id="FungiDB:SAPIO_CDS9110"/>
<proteinExistence type="predicted"/>
<feature type="compositionally biased region" description="Polar residues" evidence="3">
    <location>
        <begin position="205"/>
        <end position="223"/>
    </location>
</feature>
<dbReference type="SMART" id="SM00369">
    <property type="entry name" value="LRR_TYP"/>
    <property type="match status" value="10"/>
</dbReference>
<dbReference type="InterPro" id="IPR001611">
    <property type="entry name" value="Leu-rich_rpt"/>
</dbReference>
<feature type="compositionally biased region" description="Polar residues" evidence="3">
    <location>
        <begin position="328"/>
        <end position="338"/>
    </location>
</feature>
<feature type="compositionally biased region" description="Basic and acidic residues" evidence="3">
    <location>
        <begin position="924"/>
        <end position="933"/>
    </location>
</feature>
<dbReference type="Gene3D" id="3.80.10.10">
    <property type="entry name" value="Ribonuclease Inhibitor"/>
    <property type="match status" value="2"/>
</dbReference>
<dbReference type="Pfam" id="PF13855">
    <property type="entry name" value="LRR_8"/>
    <property type="match status" value="1"/>
</dbReference>
<dbReference type="InterPro" id="IPR032675">
    <property type="entry name" value="LRR_dom_sf"/>
</dbReference>
<name>A0A084FYD4_PSEDA</name>
<evidence type="ECO:0000313" key="4">
    <source>
        <dbReference type="EMBL" id="KEZ40096.1"/>
    </source>
</evidence>
<dbReference type="SMART" id="SM00364">
    <property type="entry name" value="LRR_BAC"/>
    <property type="match status" value="7"/>
</dbReference>
<evidence type="ECO:0000256" key="2">
    <source>
        <dbReference type="ARBA" id="ARBA00022737"/>
    </source>
</evidence>
<gene>
    <name evidence="4" type="ORF">SAPIO_CDS9110</name>
</gene>
<dbReference type="RefSeq" id="XP_016639895.1">
    <property type="nucleotide sequence ID" value="XM_016790592.1"/>
</dbReference>
<dbReference type="SUPFAM" id="SSF52058">
    <property type="entry name" value="L domain-like"/>
    <property type="match status" value="2"/>
</dbReference>
<feature type="compositionally biased region" description="Low complexity" evidence="3">
    <location>
        <begin position="937"/>
        <end position="950"/>
    </location>
</feature>
<dbReference type="InterPro" id="IPR003591">
    <property type="entry name" value="Leu-rich_rpt_typical-subtyp"/>
</dbReference>
<feature type="compositionally biased region" description="Polar residues" evidence="3">
    <location>
        <begin position="92"/>
        <end position="107"/>
    </location>
</feature>
<feature type="compositionally biased region" description="Polar residues" evidence="3">
    <location>
        <begin position="122"/>
        <end position="131"/>
    </location>
</feature>